<gene>
    <name evidence="3" type="ORF">BKP37_07845</name>
</gene>
<dbReference type="PANTHER" id="PTHR47381:SF3">
    <property type="entry name" value="ALPHA_BETA-HYDROLASES SUPERFAMILY PROTEIN"/>
    <property type="match status" value="1"/>
</dbReference>
<dbReference type="InterPro" id="IPR002471">
    <property type="entry name" value="Pept_S9_AS"/>
</dbReference>
<evidence type="ECO:0000256" key="1">
    <source>
        <dbReference type="ARBA" id="ARBA00022801"/>
    </source>
</evidence>
<evidence type="ECO:0000313" key="3">
    <source>
        <dbReference type="EMBL" id="OIJ14666.1"/>
    </source>
</evidence>
<dbReference type="GO" id="GO:0004252">
    <property type="term" value="F:serine-type endopeptidase activity"/>
    <property type="evidence" value="ECO:0007669"/>
    <property type="project" value="InterPro"/>
</dbReference>
<sequence>MDKQAQRIRLFSLLGDLPEKSNVISSELITVEDFGYYTLEKLQLHLNGIEPVPAYFVKPLNSGNSKLPTILFNHSHGGKFHVGKDELISGNSYLESPSFAIELTKIGYAVLCIDAWGFGERNYRTESSLYKEMLWNGQTLWGMRVFDSVKAIDYLHTRSDVNTAHISTMGMSMGGIMAWWLSALDTRVKWCIDICGLADFQALIELDRLDKHGFYFYVPKLLQHFTTAQINSLISPRPHLSVAGIHDLLIPTIGLERIDPILKEVYVNEGSSGNWSLKLFDCGHEENAEMRKAIVEFLVDQYNNFRIT</sequence>
<comment type="caution">
    <text evidence="3">The sequence shown here is derived from an EMBL/GenBank/DDBJ whole genome shotgun (WGS) entry which is preliminary data.</text>
</comment>
<proteinExistence type="predicted"/>
<dbReference type="PANTHER" id="PTHR47381">
    <property type="entry name" value="ALPHA/BETA-HYDROLASES SUPERFAMILY PROTEIN"/>
    <property type="match status" value="1"/>
</dbReference>
<dbReference type="InterPro" id="IPR029058">
    <property type="entry name" value="AB_hydrolase_fold"/>
</dbReference>
<dbReference type="SUPFAM" id="SSF53474">
    <property type="entry name" value="alpha/beta-Hydrolases"/>
    <property type="match status" value="1"/>
</dbReference>
<name>A0A1S2LQK1_9BACI</name>
<dbReference type="EMBL" id="MLQR01000017">
    <property type="protein sequence ID" value="OIJ14666.1"/>
    <property type="molecule type" value="Genomic_DNA"/>
</dbReference>
<dbReference type="PROSITE" id="PS00708">
    <property type="entry name" value="PRO_ENDOPEP_SER"/>
    <property type="match status" value="1"/>
</dbReference>
<keyword evidence="4" id="KW-1185">Reference proteome</keyword>
<evidence type="ECO:0000313" key="4">
    <source>
        <dbReference type="Proteomes" id="UP000179524"/>
    </source>
</evidence>
<dbReference type="AlphaFoldDB" id="A0A1S2LQK1"/>
<reference evidence="3 4" key="1">
    <citation type="submission" date="2016-10" db="EMBL/GenBank/DDBJ databases">
        <title>Draft genome sequences of four alkaliphilic bacteria belonging to the Anaerobacillus genus.</title>
        <authorList>
            <person name="Bassil N.M."/>
            <person name="Lloyd J.R."/>
        </authorList>
    </citation>
    <scope>NUCLEOTIDE SEQUENCE [LARGE SCALE GENOMIC DNA]</scope>
    <source>
        <strain evidence="3 4">DSM 18345</strain>
    </source>
</reference>
<organism evidence="3 4">
    <name type="scientific">Anaerobacillus alkalilacustris</name>
    <dbReference type="NCBI Taxonomy" id="393763"/>
    <lineage>
        <taxon>Bacteria</taxon>
        <taxon>Bacillati</taxon>
        <taxon>Bacillota</taxon>
        <taxon>Bacilli</taxon>
        <taxon>Bacillales</taxon>
        <taxon>Bacillaceae</taxon>
        <taxon>Anaerobacillus</taxon>
    </lineage>
</organism>
<protein>
    <submittedName>
        <fullName evidence="3">Hydrolase</fullName>
    </submittedName>
</protein>
<evidence type="ECO:0000259" key="2">
    <source>
        <dbReference type="Pfam" id="PF00561"/>
    </source>
</evidence>
<dbReference type="Pfam" id="PF00561">
    <property type="entry name" value="Abhydrolase_1"/>
    <property type="match status" value="1"/>
</dbReference>
<dbReference type="Proteomes" id="UP000179524">
    <property type="component" value="Unassembled WGS sequence"/>
</dbReference>
<dbReference type="Gene3D" id="3.40.50.1820">
    <property type="entry name" value="alpha/beta hydrolase"/>
    <property type="match status" value="1"/>
</dbReference>
<keyword evidence="1 3" id="KW-0378">Hydrolase</keyword>
<dbReference type="InterPro" id="IPR000073">
    <property type="entry name" value="AB_hydrolase_1"/>
</dbReference>
<feature type="domain" description="AB hydrolase-1" evidence="2">
    <location>
        <begin position="68"/>
        <end position="234"/>
    </location>
</feature>
<dbReference type="RefSeq" id="WP_071309055.1">
    <property type="nucleotide sequence ID" value="NZ_MLQR01000017.1"/>
</dbReference>
<dbReference type="GO" id="GO:0006508">
    <property type="term" value="P:proteolysis"/>
    <property type="evidence" value="ECO:0007669"/>
    <property type="project" value="InterPro"/>
</dbReference>
<dbReference type="OrthoDB" id="8183145at2"/>
<accession>A0A1S2LQK1</accession>